<accession>A0A7J0DZ02</accession>
<dbReference type="Gene3D" id="1.25.40.10">
    <property type="entry name" value="Tetratricopeptide repeat domain"/>
    <property type="match status" value="2"/>
</dbReference>
<dbReference type="InterPro" id="IPR011990">
    <property type="entry name" value="TPR-like_helical_dom_sf"/>
</dbReference>
<dbReference type="Proteomes" id="UP000585474">
    <property type="component" value="Unassembled WGS sequence"/>
</dbReference>
<dbReference type="NCBIfam" id="TIGR00756">
    <property type="entry name" value="PPR"/>
    <property type="match status" value="1"/>
</dbReference>
<dbReference type="FunFam" id="1.25.40.10:FF:000231">
    <property type="entry name" value="Pentatricopeptide repeat-containing protein chloroplastic"/>
    <property type="match status" value="1"/>
</dbReference>
<dbReference type="FunFam" id="1.25.40.10:FF:000158">
    <property type="entry name" value="pentatricopeptide repeat-containing protein At2g33680"/>
    <property type="match status" value="1"/>
</dbReference>
<feature type="repeat" description="PPR" evidence="2">
    <location>
        <begin position="63"/>
        <end position="97"/>
    </location>
</feature>
<dbReference type="PANTHER" id="PTHR47926">
    <property type="entry name" value="PENTATRICOPEPTIDE REPEAT-CONTAINING PROTEIN"/>
    <property type="match status" value="1"/>
</dbReference>
<dbReference type="InterPro" id="IPR002885">
    <property type="entry name" value="PPR_rpt"/>
</dbReference>
<dbReference type="GO" id="GO:0009451">
    <property type="term" value="P:RNA modification"/>
    <property type="evidence" value="ECO:0007669"/>
    <property type="project" value="InterPro"/>
</dbReference>
<dbReference type="GO" id="GO:0099402">
    <property type="term" value="P:plant organ development"/>
    <property type="evidence" value="ECO:0007669"/>
    <property type="project" value="UniProtKB-ARBA"/>
</dbReference>
<evidence type="ECO:0000313" key="3">
    <source>
        <dbReference type="EMBL" id="GFS45337.1"/>
    </source>
</evidence>
<organism evidence="3 4">
    <name type="scientific">Actinidia rufa</name>
    <dbReference type="NCBI Taxonomy" id="165716"/>
    <lineage>
        <taxon>Eukaryota</taxon>
        <taxon>Viridiplantae</taxon>
        <taxon>Streptophyta</taxon>
        <taxon>Embryophyta</taxon>
        <taxon>Tracheophyta</taxon>
        <taxon>Spermatophyta</taxon>
        <taxon>Magnoliopsida</taxon>
        <taxon>eudicotyledons</taxon>
        <taxon>Gunneridae</taxon>
        <taxon>Pentapetalae</taxon>
        <taxon>asterids</taxon>
        <taxon>Ericales</taxon>
        <taxon>Actinidiaceae</taxon>
        <taxon>Actinidia</taxon>
    </lineage>
</organism>
<dbReference type="Pfam" id="PF01535">
    <property type="entry name" value="PPR"/>
    <property type="match status" value="2"/>
</dbReference>
<dbReference type="PANTHER" id="PTHR47926:SF436">
    <property type="entry name" value="PENTATRICOPEPTIDE REPEAT-CONTAINING PROTEIN ELI1, CHLOROPLASTIC-LIKE ISOFORM X2"/>
    <property type="match status" value="1"/>
</dbReference>
<evidence type="ECO:0000313" key="4">
    <source>
        <dbReference type="Proteomes" id="UP000585474"/>
    </source>
</evidence>
<evidence type="ECO:0000256" key="2">
    <source>
        <dbReference type="PROSITE-ProRule" id="PRU00708"/>
    </source>
</evidence>
<reference evidence="4" key="1">
    <citation type="submission" date="2019-07" db="EMBL/GenBank/DDBJ databases">
        <title>De Novo Assembly of kiwifruit Actinidia rufa.</title>
        <authorList>
            <person name="Sugita-Konishi S."/>
            <person name="Sato K."/>
            <person name="Mori E."/>
            <person name="Abe Y."/>
            <person name="Kisaki G."/>
            <person name="Hamano K."/>
            <person name="Suezawa K."/>
            <person name="Otani M."/>
            <person name="Fukuda T."/>
            <person name="Manabe T."/>
            <person name="Gomi K."/>
            <person name="Tabuchi M."/>
            <person name="Akimitsu K."/>
            <person name="Kataoka I."/>
        </authorList>
    </citation>
    <scope>NUCLEOTIDE SEQUENCE [LARGE SCALE GENOMIC DNA]</scope>
    <source>
        <strain evidence="4">cv. Fuchu</strain>
    </source>
</reference>
<dbReference type="Pfam" id="PF20431">
    <property type="entry name" value="E_motif"/>
    <property type="match status" value="1"/>
</dbReference>
<gene>
    <name evidence="3" type="ORF">Acr_00g0095570</name>
</gene>
<proteinExistence type="predicted"/>
<comment type="caution">
    <text evidence="3">The sequence shown here is derived from an EMBL/GenBank/DDBJ whole genome shotgun (WGS) entry which is preliminary data.</text>
</comment>
<sequence length="236" mass="26162">MVSLLNASARLGAIRQGEWIHDYIRKKDIELNVIVVTAIIDMYCKCGSIENGLQVFETNQVKGLSSWNSIILGLATNGCEDEALQVFSRLESSEHEPDCVSFIGVLTACNHSGRAGLLREAEEVIRSMPMNPDAAIWGSLISACWKHGNVEIGQWVAKNLTELDPSESCGYVLMSNVYATSSHFEKAMQERISMKKKQIEKQPGCSSIEVDGEVHEFVAGSRLHPRIQEIYCISNN</sequence>
<dbReference type="AlphaFoldDB" id="A0A7J0DZ02"/>
<dbReference type="PROSITE" id="PS51375">
    <property type="entry name" value="PPR"/>
    <property type="match status" value="1"/>
</dbReference>
<dbReference type="OrthoDB" id="1882346at2759"/>
<dbReference type="InterPro" id="IPR046960">
    <property type="entry name" value="PPR_At4g14850-like_plant"/>
</dbReference>
<dbReference type="GO" id="GO:0003723">
    <property type="term" value="F:RNA binding"/>
    <property type="evidence" value="ECO:0007669"/>
    <property type="project" value="InterPro"/>
</dbReference>
<dbReference type="EMBL" id="BJWL01000447">
    <property type="protein sequence ID" value="GFS45337.1"/>
    <property type="molecule type" value="Genomic_DNA"/>
</dbReference>
<evidence type="ECO:0000256" key="1">
    <source>
        <dbReference type="ARBA" id="ARBA00022737"/>
    </source>
</evidence>
<keyword evidence="4" id="KW-1185">Reference proteome</keyword>
<keyword evidence="1" id="KW-0677">Repeat</keyword>
<protein>
    <submittedName>
        <fullName evidence="3">Pentatricopeptide repeat (PPR-like) superfamily protein</fullName>
    </submittedName>
</protein>
<name>A0A7J0DZ02_9ERIC</name>
<dbReference type="InterPro" id="IPR046848">
    <property type="entry name" value="E_motif"/>
</dbReference>